<dbReference type="EMBL" id="JAQLUK010000103">
    <property type="protein sequence ID" value="MDB2294390.1"/>
    <property type="molecule type" value="Genomic_DNA"/>
</dbReference>
<dbReference type="Proteomes" id="UP001210528">
    <property type="component" value="Unassembled WGS sequence"/>
</dbReference>
<feature type="non-terminal residue" evidence="1">
    <location>
        <position position="90"/>
    </location>
</feature>
<gene>
    <name evidence="1" type="ORF">PM085_19465</name>
</gene>
<keyword evidence="2" id="KW-1185">Reference proteome</keyword>
<evidence type="ECO:0000313" key="2">
    <source>
        <dbReference type="Proteomes" id="UP001210528"/>
    </source>
</evidence>
<evidence type="ECO:0000313" key="1">
    <source>
        <dbReference type="EMBL" id="MDB2294390.1"/>
    </source>
</evidence>
<name>A0ABT4Z8H8_HALEZ</name>
<organism evidence="1 2">
    <name type="scientific">Halorubrum ezzemoulense</name>
    <name type="common">Halorubrum chaoviator</name>
    <dbReference type="NCBI Taxonomy" id="337243"/>
    <lineage>
        <taxon>Archaea</taxon>
        <taxon>Methanobacteriati</taxon>
        <taxon>Methanobacteriota</taxon>
        <taxon>Stenosarchaea group</taxon>
        <taxon>Halobacteria</taxon>
        <taxon>Halobacteriales</taxon>
        <taxon>Haloferacaceae</taxon>
        <taxon>Halorubrum</taxon>
    </lineage>
</organism>
<comment type="caution">
    <text evidence="1">The sequence shown here is derived from an EMBL/GenBank/DDBJ whole genome shotgun (WGS) entry which is preliminary data.</text>
</comment>
<reference evidence="1 2" key="1">
    <citation type="submission" date="2023-01" db="EMBL/GenBank/DDBJ databases">
        <title>Halorubrum ezzemoulense from Santa Pola, Spain.</title>
        <authorList>
            <person name="Feng Y."/>
            <person name="Louyakis A.S."/>
            <person name="Gogarten J.P."/>
        </authorList>
    </citation>
    <scope>NUCLEOTIDE SEQUENCE [LARGE SCALE GENOMIC DNA]</scope>
    <source>
        <strain evidence="1 2">AMM015</strain>
    </source>
</reference>
<accession>A0ABT4Z8H8</accession>
<sequence>MNVATSPSTRVRPLRALSIALAFAAAAGLIFGTAGFTAMEADRGLAVNVTDDERAYLGYAPLADEVRDGELTAVVEYRNRCGSDLDDIDV</sequence>
<protein>
    <submittedName>
        <fullName evidence="1">Uncharacterized protein</fullName>
    </submittedName>
</protein>
<proteinExistence type="predicted"/>